<accession>B0Y8J5</accession>
<reference evidence="2 3" key="1">
    <citation type="journal article" date="2008" name="PLoS Genet.">
        <title>Genomic islands in the pathogenic filamentous fungus Aspergillus fumigatus.</title>
        <authorList>
            <person name="Fedorova N.D."/>
            <person name="Khaldi N."/>
            <person name="Joardar V.S."/>
            <person name="Maiti R."/>
            <person name="Amedeo P."/>
            <person name="Anderson M.J."/>
            <person name="Crabtree J."/>
            <person name="Silva J.C."/>
            <person name="Badger J.H."/>
            <person name="Albarraq A."/>
            <person name="Angiuoli S."/>
            <person name="Bussey H."/>
            <person name="Bowyer P."/>
            <person name="Cotty P.J."/>
            <person name="Dyer P.S."/>
            <person name="Egan A."/>
            <person name="Galens K."/>
            <person name="Fraser-Liggett C.M."/>
            <person name="Haas B.J."/>
            <person name="Inman J.M."/>
            <person name="Kent R."/>
            <person name="Lemieux S."/>
            <person name="Malavazi I."/>
            <person name="Orvis J."/>
            <person name="Roemer T."/>
            <person name="Ronning C.M."/>
            <person name="Sundaram J.P."/>
            <person name="Sutton G."/>
            <person name="Turner G."/>
            <person name="Venter J.C."/>
            <person name="White O.R."/>
            <person name="Whitty B.R."/>
            <person name="Youngman P."/>
            <person name="Wolfe K.H."/>
            <person name="Goldman G.H."/>
            <person name="Wortman J.R."/>
            <person name="Jiang B."/>
            <person name="Denning D.W."/>
            <person name="Nierman W.C."/>
        </authorList>
    </citation>
    <scope>NUCLEOTIDE SEQUENCE [LARGE SCALE GENOMIC DNA]</scope>
    <source>
        <strain evidence="3">CBS 144.89 / FGSC A1163 / CEA10</strain>
    </source>
</reference>
<keyword evidence="3" id="KW-1185">Reference proteome</keyword>
<dbReference type="VEuPathDB" id="FungiDB:AFUB_077560"/>
<evidence type="ECO:0000313" key="3">
    <source>
        <dbReference type="Proteomes" id="UP000001699"/>
    </source>
</evidence>
<sequence>MPQRKPISMSQKAALRAQKCLHPNVTQKDLRKWFQETYDHTLSSGLISDILSRKYDYLDADSEEELEILP</sequence>
<dbReference type="Proteomes" id="UP000001699">
    <property type="component" value="Unassembled WGS sequence"/>
</dbReference>
<gene>
    <name evidence="2" type="ORF">AFUB_077560</name>
</gene>
<dbReference type="InterPro" id="IPR009057">
    <property type="entry name" value="Homeodomain-like_sf"/>
</dbReference>
<dbReference type="AlphaFoldDB" id="B0Y8J5"/>
<proteinExistence type="predicted"/>
<dbReference type="HOGENOM" id="CLU_2757327_0_0_1"/>
<evidence type="ECO:0000313" key="2">
    <source>
        <dbReference type="EMBL" id="EDP49726.1"/>
    </source>
</evidence>
<name>B0Y8J5_ASPFC</name>
<dbReference type="EMBL" id="DS499599">
    <property type="protein sequence ID" value="EDP49726.1"/>
    <property type="molecule type" value="Genomic_DNA"/>
</dbReference>
<evidence type="ECO:0000259" key="1">
    <source>
        <dbReference type="Pfam" id="PF18107"/>
    </source>
</evidence>
<protein>
    <recommendedName>
        <fullName evidence="1">ARS-binding protein 1 N-terminal domain-containing protein</fullName>
    </recommendedName>
</protein>
<feature type="domain" description="ARS-binding protein 1 N-terminal" evidence="1">
    <location>
        <begin position="3"/>
        <end position="60"/>
    </location>
</feature>
<dbReference type="Gene3D" id="1.10.10.60">
    <property type="entry name" value="Homeodomain-like"/>
    <property type="match status" value="1"/>
</dbReference>
<dbReference type="Pfam" id="PF18107">
    <property type="entry name" value="HTH_ABP1_N"/>
    <property type="match status" value="1"/>
</dbReference>
<dbReference type="SUPFAM" id="SSF46689">
    <property type="entry name" value="Homeodomain-like"/>
    <property type="match status" value="1"/>
</dbReference>
<dbReference type="InterPro" id="IPR041188">
    <property type="entry name" value="HTH_ABP1_N"/>
</dbReference>
<organism evidence="2 3">
    <name type="scientific">Aspergillus fumigatus (strain CBS 144.89 / FGSC A1163 / CEA10)</name>
    <name type="common">Neosartorya fumigata</name>
    <dbReference type="NCBI Taxonomy" id="451804"/>
    <lineage>
        <taxon>Eukaryota</taxon>
        <taxon>Fungi</taxon>
        <taxon>Dikarya</taxon>
        <taxon>Ascomycota</taxon>
        <taxon>Pezizomycotina</taxon>
        <taxon>Eurotiomycetes</taxon>
        <taxon>Eurotiomycetidae</taxon>
        <taxon>Eurotiales</taxon>
        <taxon>Aspergillaceae</taxon>
        <taxon>Aspergillus</taxon>
        <taxon>Aspergillus subgen. Fumigati</taxon>
    </lineage>
</organism>